<protein>
    <submittedName>
        <fullName evidence="2">Ubiquinone/menaquinone biosynthesis C-methylase UbiE</fullName>
    </submittedName>
</protein>
<accession>A0A852TP25</accession>
<keyword evidence="3" id="KW-1185">Reference proteome</keyword>
<feature type="domain" description="Methyltransferase type 12" evidence="1">
    <location>
        <begin position="48"/>
        <end position="143"/>
    </location>
</feature>
<dbReference type="GO" id="GO:0032259">
    <property type="term" value="P:methylation"/>
    <property type="evidence" value="ECO:0007669"/>
    <property type="project" value="UniProtKB-KW"/>
</dbReference>
<name>A0A852TP25_9ACTN</name>
<evidence type="ECO:0000313" key="3">
    <source>
        <dbReference type="Proteomes" id="UP000589036"/>
    </source>
</evidence>
<keyword evidence="2" id="KW-0830">Ubiquinone</keyword>
<dbReference type="RefSeq" id="WP_218882326.1">
    <property type="nucleotide sequence ID" value="NZ_BAAAYY010000002.1"/>
</dbReference>
<dbReference type="PANTHER" id="PTHR43591">
    <property type="entry name" value="METHYLTRANSFERASE"/>
    <property type="match status" value="1"/>
</dbReference>
<proteinExistence type="predicted"/>
<dbReference type="AlphaFoldDB" id="A0A852TP25"/>
<dbReference type="Gene3D" id="3.40.50.150">
    <property type="entry name" value="Vaccinia Virus protein VP39"/>
    <property type="match status" value="1"/>
</dbReference>
<reference evidence="2 3" key="1">
    <citation type="submission" date="2020-07" db="EMBL/GenBank/DDBJ databases">
        <title>Sequencing the genomes of 1000 actinobacteria strains.</title>
        <authorList>
            <person name="Klenk H.-P."/>
        </authorList>
    </citation>
    <scope>NUCLEOTIDE SEQUENCE [LARGE SCALE GENOMIC DNA]</scope>
    <source>
        <strain evidence="2 3">CXB654</strain>
    </source>
</reference>
<dbReference type="Proteomes" id="UP000589036">
    <property type="component" value="Unassembled WGS sequence"/>
</dbReference>
<dbReference type="InterPro" id="IPR013217">
    <property type="entry name" value="Methyltransf_12"/>
</dbReference>
<dbReference type="Pfam" id="PF08242">
    <property type="entry name" value="Methyltransf_12"/>
    <property type="match status" value="1"/>
</dbReference>
<organism evidence="2 3">
    <name type="scientific">Spinactinospora alkalitolerans</name>
    <dbReference type="NCBI Taxonomy" id="687207"/>
    <lineage>
        <taxon>Bacteria</taxon>
        <taxon>Bacillati</taxon>
        <taxon>Actinomycetota</taxon>
        <taxon>Actinomycetes</taxon>
        <taxon>Streptosporangiales</taxon>
        <taxon>Nocardiopsidaceae</taxon>
        <taxon>Spinactinospora</taxon>
    </lineage>
</organism>
<gene>
    <name evidence="2" type="ORF">HDA32_000859</name>
</gene>
<comment type="caution">
    <text evidence="2">The sequence shown here is derived from an EMBL/GenBank/DDBJ whole genome shotgun (WGS) entry which is preliminary data.</text>
</comment>
<sequence>MRDTIAEHYENLARDYDGNWAHSAEYVEWMNRLIAEALDLRPGDRVADVGGGTGLFERALLPRISPDTPLLCVDPSQHMLDQVPADPRVRTVCAGAEEVAEGRADLPYGELDAVLVKETIHHVPDVAATVGGLARLLAPGGRLLIISLPPKLDYPLFQAALDRFAERHPEIADIAAAMRSSGLDTRIGQHDFAVEVDREHYIRLVQRHKWMSVLFTFTDEELASGAEEMRSRHPEQTLRFTDRFGFVLGRRPE</sequence>
<keyword evidence="2" id="KW-0489">Methyltransferase</keyword>
<evidence type="ECO:0000313" key="2">
    <source>
        <dbReference type="EMBL" id="NYE45739.1"/>
    </source>
</evidence>
<evidence type="ECO:0000259" key="1">
    <source>
        <dbReference type="Pfam" id="PF08242"/>
    </source>
</evidence>
<dbReference type="CDD" id="cd02440">
    <property type="entry name" value="AdoMet_MTases"/>
    <property type="match status" value="1"/>
</dbReference>
<dbReference type="GO" id="GO:0008168">
    <property type="term" value="F:methyltransferase activity"/>
    <property type="evidence" value="ECO:0007669"/>
    <property type="project" value="UniProtKB-KW"/>
</dbReference>
<dbReference type="PANTHER" id="PTHR43591:SF24">
    <property type="entry name" value="2-METHOXY-6-POLYPRENYL-1,4-BENZOQUINOL METHYLASE, MITOCHONDRIAL"/>
    <property type="match status" value="1"/>
</dbReference>
<dbReference type="InterPro" id="IPR029063">
    <property type="entry name" value="SAM-dependent_MTases_sf"/>
</dbReference>
<dbReference type="EMBL" id="JACCCC010000001">
    <property type="protein sequence ID" value="NYE45739.1"/>
    <property type="molecule type" value="Genomic_DNA"/>
</dbReference>
<dbReference type="SUPFAM" id="SSF53335">
    <property type="entry name" value="S-adenosyl-L-methionine-dependent methyltransferases"/>
    <property type="match status" value="1"/>
</dbReference>
<keyword evidence="2" id="KW-0808">Transferase</keyword>